<evidence type="ECO:0000256" key="1">
    <source>
        <dbReference type="ARBA" id="ARBA00007358"/>
    </source>
</evidence>
<dbReference type="Gene3D" id="1.20.1090.10">
    <property type="entry name" value="Dehydroquinate synthase-like - alpha domain"/>
    <property type="match status" value="1"/>
</dbReference>
<dbReference type="AlphaFoldDB" id="A0A938XV83"/>
<dbReference type="Pfam" id="PF00465">
    <property type="entry name" value="Fe-ADH"/>
    <property type="match status" value="1"/>
</dbReference>
<dbReference type="Proteomes" id="UP000774000">
    <property type="component" value="Unassembled WGS sequence"/>
</dbReference>
<dbReference type="SUPFAM" id="SSF56796">
    <property type="entry name" value="Dehydroquinate synthase-like"/>
    <property type="match status" value="1"/>
</dbReference>
<reference evidence="5" key="1">
    <citation type="submission" date="2021-01" db="EMBL/GenBank/DDBJ databases">
        <title>Genomic Encyclopedia of Type Strains, Phase IV (KMG-IV): sequencing the most valuable type-strain genomes for metagenomic binning, comparative biology and taxonomic classification.</title>
        <authorList>
            <person name="Goeker M."/>
        </authorList>
    </citation>
    <scope>NUCLEOTIDE SEQUENCE</scope>
    <source>
        <strain evidence="5">DSM 23230</strain>
    </source>
</reference>
<comment type="similarity">
    <text evidence="1">Belongs to the iron-containing alcohol dehydrogenase family.</text>
</comment>
<comment type="caution">
    <text evidence="5">The sequence shown here is derived from an EMBL/GenBank/DDBJ whole genome shotgun (WGS) entry which is preliminary data.</text>
</comment>
<name>A0A938XV83_9FIRM</name>
<dbReference type="Gene3D" id="3.40.50.1970">
    <property type="match status" value="1"/>
</dbReference>
<dbReference type="RefSeq" id="WP_204703165.1">
    <property type="nucleotide sequence ID" value="NZ_JAFBDQ010000028.1"/>
</dbReference>
<protein>
    <submittedName>
        <fullName evidence="5">Alcohol dehydrogenase class IV</fullName>
    </submittedName>
</protein>
<feature type="domain" description="Fe-containing alcohol dehydrogenase-like C-terminal" evidence="4">
    <location>
        <begin position="194"/>
        <end position="397"/>
    </location>
</feature>
<dbReference type="InterPro" id="IPR056798">
    <property type="entry name" value="ADH_Fe_C"/>
</dbReference>
<keyword evidence="2" id="KW-0560">Oxidoreductase</keyword>
<dbReference type="PANTHER" id="PTHR11496:SF102">
    <property type="entry name" value="ALCOHOL DEHYDROGENASE 4"/>
    <property type="match status" value="1"/>
</dbReference>
<dbReference type="Pfam" id="PF25137">
    <property type="entry name" value="ADH_Fe_C"/>
    <property type="match status" value="1"/>
</dbReference>
<evidence type="ECO:0000259" key="3">
    <source>
        <dbReference type="Pfam" id="PF00465"/>
    </source>
</evidence>
<accession>A0A938XV83</accession>
<gene>
    <name evidence="5" type="ORF">JOC47_003015</name>
</gene>
<dbReference type="GO" id="GO:0046872">
    <property type="term" value="F:metal ion binding"/>
    <property type="evidence" value="ECO:0007669"/>
    <property type="project" value="InterPro"/>
</dbReference>
<dbReference type="EMBL" id="JAFBDQ010000028">
    <property type="protein sequence ID" value="MBM7558145.1"/>
    <property type="molecule type" value="Genomic_DNA"/>
</dbReference>
<evidence type="ECO:0000259" key="4">
    <source>
        <dbReference type="Pfam" id="PF25137"/>
    </source>
</evidence>
<dbReference type="GO" id="GO:0004022">
    <property type="term" value="F:alcohol dehydrogenase (NAD+) activity"/>
    <property type="evidence" value="ECO:0007669"/>
    <property type="project" value="UniProtKB-ARBA"/>
</dbReference>
<dbReference type="FunFam" id="3.40.50.1970:FF:000003">
    <property type="entry name" value="Alcohol dehydrogenase, iron-containing"/>
    <property type="match status" value="1"/>
</dbReference>
<proteinExistence type="inferred from homology"/>
<dbReference type="CDD" id="cd08183">
    <property type="entry name" value="Fe-ADH-like"/>
    <property type="match status" value="1"/>
</dbReference>
<dbReference type="InterPro" id="IPR001670">
    <property type="entry name" value="ADH_Fe/GldA"/>
</dbReference>
<dbReference type="PANTHER" id="PTHR11496">
    <property type="entry name" value="ALCOHOL DEHYDROGENASE"/>
    <property type="match status" value="1"/>
</dbReference>
<organism evidence="5 6">
    <name type="scientific">Halanaerobacter jeridensis</name>
    <dbReference type="NCBI Taxonomy" id="706427"/>
    <lineage>
        <taxon>Bacteria</taxon>
        <taxon>Bacillati</taxon>
        <taxon>Bacillota</taxon>
        <taxon>Clostridia</taxon>
        <taxon>Halanaerobiales</taxon>
        <taxon>Halobacteroidaceae</taxon>
        <taxon>Halanaerobacter</taxon>
    </lineage>
</organism>
<keyword evidence="6" id="KW-1185">Reference proteome</keyword>
<evidence type="ECO:0000256" key="2">
    <source>
        <dbReference type="ARBA" id="ARBA00023002"/>
    </source>
</evidence>
<evidence type="ECO:0000313" key="5">
    <source>
        <dbReference type="EMBL" id="MBM7558145.1"/>
    </source>
</evidence>
<dbReference type="InterPro" id="IPR039697">
    <property type="entry name" value="Alcohol_dehydrogenase_Fe"/>
</dbReference>
<feature type="domain" description="Alcohol dehydrogenase iron-type/glycerol dehydrogenase GldA" evidence="3">
    <location>
        <begin position="12"/>
        <end position="183"/>
    </location>
</feature>
<evidence type="ECO:0000313" key="6">
    <source>
        <dbReference type="Proteomes" id="UP000774000"/>
    </source>
</evidence>
<sequence length="399" mass="42274">MLDNTFNFAPTPEIIFGTGTFSKLPNIIANYGTNTLIITGGSSLYKAGHFDELSKGLQEHNISFSTIKVTSEPAPALVDDIASTYREENISSVVAIGGGSVMDTGKAVSAMLTQQDSVMEYLEEVGAGKEHSGEKIPFIAVPTTSGTGSEATKNAVLSEVGPDGFKKSLRHDNFIPNLALLDPELTTSCPADITAASGLDAITQLLGAYTSTTASPMTDSLSLKALKYAGQSLVPAATVKGDDPQVRAGMAYASLISGITLANAGLGVVHGLASAIGGYFDIPHGVVCGTLLGEATKVNIMLLRRNQDNQDHLKKYAKAGAALSRNEINNISTHKEINRYCNLLIEIIENWIAELEIDRLGHYGVTENDLDKIAAKAGIKNNPVQLNQGQIKTIVKNRL</sequence>